<evidence type="ECO:0000256" key="2">
    <source>
        <dbReference type="SAM" id="Phobius"/>
    </source>
</evidence>
<evidence type="ECO:0000256" key="1">
    <source>
        <dbReference type="SAM" id="MobiDB-lite"/>
    </source>
</evidence>
<dbReference type="PANTHER" id="PTHR19308">
    <property type="entry name" value="PHOSPHATIDYLCHOLINE TRANSFER PROTEIN"/>
    <property type="match status" value="1"/>
</dbReference>
<evidence type="ECO:0000313" key="5">
    <source>
        <dbReference type="RefSeq" id="XP_022722677.1"/>
    </source>
</evidence>
<protein>
    <submittedName>
        <fullName evidence="5">Uncharacterized protein LOC111279879</fullName>
    </submittedName>
</protein>
<dbReference type="InterPro" id="IPR051213">
    <property type="entry name" value="START_lipid_transfer"/>
</dbReference>
<dbReference type="InterPro" id="IPR002913">
    <property type="entry name" value="START_lipid-bd_dom"/>
</dbReference>
<sequence>MDETFFDLMEFLKKPTITETFVDILLCAVPIWLAVMIGLVIGWAWRPRWTSLVFLGLRSKFRFIWTAPPGFGARRLWLAFTALSAFSVCRTVVSNFIKGRANKSTATASNSAFPLPSPSTKGMTSPEGAAGTVSPSSEAEERQQDIVTENDLAHLLHFLEGKDGEMEWQSMMEKTTPNMLYQAWRHEPENGPAVYHSRTVFEDATPEVVSDFFWDDEFRPKWDTMFAYVKILEECPLTGTMIVHWIRKFPFFCRDREYIIGRRIWEAGKTYYCVTKGVPYPGLQKRDKPRRVELYFSSWVIRAVESRKGDGQLSACEVNLVHYEDMGIPKDVAKLGVRHGMWGTVKKLHSGMRAYQNARKTDTSLSRCAQMARITTKISSDESMDFLGPVSVEDEIDQTMVIRGKNGNGLDWKWIAVGGTVALVFGLHSGIIGKALLLGAGQRIARR</sequence>
<feature type="transmembrane region" description="Helical" evidence="2">
    <location>
        <begin position="21"/>
        <end position="45"/>
    </location>
</feature>
<dbReference type="KEGG" id="dzi:111279879"/>
<proteinExistence type="predicted"/>
<name>A0A6P5X4S4_DURZI</name>
<dbReference type="CDD" id="cd08870">
    <property type="entry name" value="START_STARD2_7-like"/>
    <property type="match status" value="1"/>
</dbReference>
<dbReference type="Pfam" id="PF01852">
    <property type="entry name" value="START"/>
    <property type="match status" value="1"/>
</dbReference>
<dbReference type="RefSeq" id="XP_022722677.1">
    <property type="nucleotide sequence ID" value="XM_022866942.1"/>
</dbReference>
<dbReference type="PANTHER" id="PTHR19308:SF9">
    <property type="entry name" value="OS07G0185200 PROTEIN"/>
    <property type="match status" value="1"/>
</dbReference>
<reference evidence="5" key="1">
    <citation type="submission" date="2025-08" db="UniProtKB">
        <authorList>
            <consortium name="RefSeq"/>
        </authorList>
    </citation>
    <scope>IDENTIFICATION</scope>
    <source>
        <tissue evidence="5">Fruit stalk</tissue>
    </source>
</reference>
<dbReference type="OrthoDB" id="1295045at2759"/>
<dbReference type="GO" id="GO:0008289">
    <property type="term" value="F:lipid binding"/>
    <property type="evidence" value="ECO:0007669"/>
    <property type="project" value="InterPro"/>
</dbReference>
<keyword evidence="2" id="KW-1133">Transmembrane helix</keyword>
<dbReference type="GO" id="GO:0005737">
    <property type="term" value="C:cytoplasm"/>
    <property type="evidence" value="ECO:0007669"/>
    <property type="project" value="UniProtKB-ARBA"/>
</dbReference>
<evidence type="ECO:0000313" key="4">
    <source>
        <dbReference type="Proteomes" id="UP000515121"/>
    </source>
</evidence>
<organism evidence="4 5">
    <name type="scientific">Durio zibethinus</name>
    <name type="common">Durian</name>
    <dbReference type="NCBI Taxonomy" id="66656"/>
    <lineage>
        <taxon>Eukaryota</taxon>
        <taxon>Viridiplantae</taxon>
        <taxon>Streptophyta</taxon>
        <taxon>Embryophyta</taxon>
        <taxon>Tracheophyta</taxon>
        <taxon>Spermatophyta</taxon>
        <taxon>Magnoliopsida</taxon>
        <taxon>eudicotyledons</taxon>
        <taxon>Gunneridae</taxon>
        <taxon>Pentapetalae</taxon>
        <taxon>rosids</taxon>
        <taxon>malvids</taxon>
        <taxon>Malvales</taxon>
        <taxon>Malvaceae</taxon>
        <taxon>Helicteroideae</taxon>
        <taxon>Durio</taxon>
    </lineage>
</organism>
<dbReference type="FunFam" id="3.30.530.20:FF:000006">
    <property type="entry name" value="StAR-related lipid transfer protein 7, mitochondrial"/>
    <property type="match status" value="1"/>
</dbReference>
<evidence type="ECO:0000259" key="3">
    <source>
        <dbReference type="PROSITE" id="PS50848"/>
    </source>
</evidence>
<keyword evidence="2" id="KW-0472">Membrane</keyword>
<dbReference type="SUPFAM" id="SSF55961">
    <property type="entry name" value="Bet v1-like"/>
    <property type="match status" value="1"/>
</dbReference>
<keyword evidence="2" id="KW-0812">Transmembrane</keyword>
<feature type="region of interest" description="Disordered" evidence="1">
    <location>
        <begin position="107"/>
        <end position="143"/>
    </location>
</feature>
<dbReference type="Gene3D" id="3.30.530.20">
    <property type="match status" value="1"/>
</dbReference>
<gene>
    <name evidence="5" type="primary">LOC111279879</name>
</gene>
<dbReference type="GeneID" id="111279879"/>
<dbReference type="PROSITE" id="PS50848">
    <property type="entry name" value="START"/>
    <property type="match status" value="1"/>
</dbReference>
<accession>A0A6P5X4S4</accession>
<dbReference type="Proteomes" id="UP000515121">
    <property type="component" value="Unplaced"/>
</dbReference>
<dbReference type="AlphaFoldDB" id="A0A6P5X4S4"/>
<dbReference type="InterPro" id="IPR023393">
    <property type="entry name" value="START-like_dom_sf"/>
</dbReference>
<feature type="domain" description="START" evidence="3">
    <location>
        <begin position="168"/>
        <end position="357"/>
    </location>
</feature>
<keyword evidence="4" id="KW-1185">Reference proteome</keyword>